<dbReference type="EMBL" id="CAJPEV010000956">
    <property type="protein sequence ID" value="CAG0889761.1"/>
    <property type="molecule type" value="Genomic_DNA"/>
</dbReference>
<dbReference type="Gene3D" id="3.90.320.10">
    <property type="match status" value="1"/>
</dbReference>
<evidence type="ECO:0000313" key="2">
    <source>
        <dbReference type="Proteomes" id="UP000677054"/>
    </source>
</evidence>
<organism evidence="1">
    <name type="scientific">Darwinula stevensoni</name>
    <dbReference type="NCBI Taxonomy" id="69355"/>
    <lineage>
        <taxon>Eukaryota</taxon>
        <taxon>Metazoa</taxon>
        <taxon>Ecdysozoa</taxon>
        <taxon>Arthropoda</taxon>
        <taxon>Crustacea</taxon>
        <taxon>Oligostraca</taxon>
        <taxon>Ostracoda</taxon>
        <taxon>Podocopa</taxon>
        <taxon>Podocopida</taxon>
        <taxon>Darwinulocopina</taxon>
        <taxon>Darwinuloidea</taxon>
        <taxon>Darwinulidae</taxon>
        <taxon>Darwinula</taxon>
    </lineage>
</organism>
<reference evidence="1" key="1">
    <citation type="submission" date="2020-11" db="EMBL/GenBank/DDBJ databases">
        <authorList>
            <person name="Tran Van P."/>
        </authorList>
    </citation>
    <scope>NUCLEOTIDE SEQUENCE</scope>
</reference>
<dbReference type="SUPFAM" id="SSF52980">
    <property type="entry name" value="Restriction endonuclease-like"/>
    <property type="match status" value="1"/>
</dbReference>
<proteinExistence type="predicted"/>
<evidence type="ECO:0000313" key="1">
    <source>
        <dbReference type="EMBL" id="CAD7245801.1"/>
    </source>
</evidence>
<sequence length="183" mass="21039">MKESPIPIQVTPDIEFLAGYCQHGRSTMKESPNPIQVTPLTLNFLQGSASESPQFDTSGCSRFKIDLSKLRSILSMDLPTYDTYKLQPTDKECTLILKKEMDMEKLKIGEREFYQDRGYYAQIQLAMWILDAPVSCLMVKSDVDHEVIFVNSDENYLANVIPKCRNFYFQYYLPALFSSSQES</sequence>
<gene>
    <name evidence="1" type="ORF">DSTB1V02_LOCUS5667</name>
</gene>
<keyword evidence="2" id="KW-1185">Reference proteome</keyword>
<accession>A0A7R9A713</accession>
<name>A0A7R9A713_9CRUS</name>
<dbReference type="EMBL" id="LR900473">
    <property type="protein sequence ID" value="CAD7245801.1"/>
    <property type="molecule type" value="Genomic_DNA"/>
</dbReference>
<dbReference type="Proteomes" id="UP000677054">
    <property type="component" value="Unassembled WGS sequence"/>
</dbReference>
<dbReference type="InterPro" id="IPR011335">
    <property type="entry name" value="Restrct_endonuc-II-like"/>
</dbReference>
<dbReference type="AlphaFoldDB" id="A0A7R9A713"/>
<dbReference type="InterPro" id="IPR011604">
    <property type="entry name" value="PDDEXK-like_dom_sf"/>
</dbReference>
<dbReference type="OrthoDB" id="6495228at2759"/>
<protein>
    <submittedName>
        <fullName evidence="1">Uncharacterized protein</fullName>
    </submittedName>
</protein>
<dbReference type="GO" id="GO:0006281">
    <property type="term" value="P:DNA repair"/>
    <property type="evidence" value="ECO:0007669"/>
    <property type="project" value="UniProtKB-ARBA"/>
</dbReference>